<name>A0A397PDG7_9SPHN</name>
<dbReference type="Proteomes" id="UP000266568">
    <property type="component" value="Unassembled WGS sequence"/>
</dbReference>
<dbReference type="GO" id="GO:0016746">
    <property type="term" value="F:acyltransferase activity"/>
    <property type="evidence" value="ECO:0007669"/>
    <property type="project" value="UniProtKB-KW"/>
</dbReference>
<keyword evidence="5" id="KW-1185">Reference proteome</keyword>
<dbReference type="EMBL" id="QXDC01000002">
    <property type="protein sequence ID" value="RIA45969.1"/>
    <property type="molecule type" value="Genomic_DNA"/>
</dbReference>
<evidence type="ECO:0000256" key="3">
    <source>
        <dbReference type="ARBA" id="ARBA00023315"/>
    </source>
</evidence>
<evidence type="ECO:0000256" key="1">
    <source>
        <dbReference type="ARBA" id="ARBA00022649"/>
    </source>
</evidence>
<organism evidence="4 5">
    <name type="scientific">Hephaestia caeni</name>
    <dbReference type="NCBI Taxonomy" id="645617"/>
    <lineage>
        <taxon>Bacteria</taxon>
        <taxon>Pseudomonadati</taxon>
        <taxon>Pseudomonadota</taxon>
        <taxon>Alphaproteobacteria</taxon>
        <taxon>Sphingomonadales</taxon>
        <taxon>Sphingomonadaceae</taxon>
        <taxon>Hephaestia</taxon>
    </lineage>
</organism>
<keyword evidence="1" id="KW-1277">Toxin-antitoxin system</keyword>
<reference evidence="4 5" key="1">
    <citation type="submission" date="2018-08" db="EMBL/GenBank/DDBJ databases">
        <title>Genomic Encyclopedia of Type Strains, Phase IV (KMG-IV): sequencing the most valuable type-strain genomes for metagenomic binning, comparative biology and taxonomic classification.</title>
        <authorList>
            <person name="Goeker M."/>
        </authorList>
    </citation>
    <scope>NUCLEOTIDE SEQUENCE [LARGE SCALE GENOMIC DNA]</scope>
    <source>
        <strain evidence="4 5">DSM 25527</strain>
    </source>
</reference>
<comment type="caution">
    <text evidence="4">The sequence shown here is derived from an EMBL/GenBank/DDBJ whole genome shotgun (WGS) entry which is preliminary data.</text>
</comment>
<dbReference type="RefSeq" id="WP_080604513.1">
    <property type="nucleotide sequence ID" value="NZ_QXDC01000002.1"/>
</dbReference>
<accession>A0A397PDG7</accession>
<dbReference type="OrthoDB" id="9793394at2"/>
<dbReference type="Gene3D" id="3.40.630.30">
    <property type="match status" value="1"/>
</dbReference>
<gene>
    <name evidence="4" type="ORF">DFR49_0498</name>
</gene>
<keyword evidence="3" id="KW-0012">Acyltransferase</keyword>
<dbReference type="AlphaFoldDB" id="A0A397PDG7"/>
<evidence type="ECO:0000313" key="5">
    <source>
        <dbReference type="Proteomes" id="UP000266568"/>
    </source>
</evidence>
<evidence type="ECO:0000256" key="2">
    <source>
        <dbReference type="ARBA" id="ARBA00022679"/>
    </source>
</evidence>
<evidence type="ECO:0000313" key="4">
    <source>
        <dbReference type="EMBL" id="RIA45969.1"/>
    </source>
</evidence>
<dbReference type="InterPro" id="IPR016181">
    <property type="entry name" value="Acyl_CoA_acyltransferase"/>
</dbReference>
<dbReference type="PANTHER" id="PTHR36449:SF1">
    <property type="entry name" value="ACETYLTRANSFERASE"/>
    <property type="match status" value="1"/>
</dbReference>
<evidence type="ECO:0008006" key="6">
    <source>
        <dbReference type="Google" id="ProtNLM"/>
    </source>
</evidence>
<dbReference type="SUPFAM" id="SSF55729">
    <property type="entry name" value="Acyl-CoA N-acyltransferases (Nat)"/>
    <property type="match status" value="1"/>
</dbReference>
<proteinExistence type="predicted"/>
<keyword evidence="2" id="KW-0808">Transferase</keyword>
<protein>
    <recommendedName>
        <fullName evidence="6">Acetyltransferase (GNAT) family protein</fullName>
    </recommendedName>
</protein>
<sequence>MSNEIRIQIERLSGDHDRSMFTCEQPSLTHYLQKFAGQNERSDIAACFVAVEPGSTKVLGYYTISAHAVLESELSSRQKKGLPSYDRIPAFLIGRLARDVSMKGKRLGEVLLVDAMARLCAIEAAGRMMVVDPIDDNASAFYGRYGFEPLGQSTTRLFLSMKAARKAFGAPNAP</sequence>
<dbReference type="PANTHER" id="PTHR36449">
    <property type="entry name" value="ACETYLTRANSFERASE-RELATED"/>
    <property type="match status" value="1"/>
</dbReference>